<comment type="catalytic activity">
    <reaction evidence="8 9">
        <text>hydrogencarbonate + H(+) = CO2 + H2O</text>
        <dbReference type="Rhea" id="RHEA:10748"/>
        <dbReference type="ChEBI" id="CHEBI:15377"/>
        <dbReference type="ChEBI" id="CHEBI:15378"/>
        <dbReference type="ChEBI" id="CHEBI:16526"/>
        <dbReference type="ChEBI" id="CHEBI:17544"/>
        <dbReference type="EC" id="4.2.1.1"/>
    </reaction>
</comment>
<dbReference type="FunFam" id="3.10.200.10:FF:000003">
    <property type="entry name" value="Carbonic anhydrase 12"/>
    <property type="match status" value="1"/>
</dbReference>
<keyword evidence="9" id="KW-0732">Signal</keyword>
<feature type="signal peptide" evidence="9">
    <location>
        <begin position="1"/>
        <end position="26"/>
    </location>
</feature>
<evidence type="ECO:0000256" key="10">
    <source>
        <dbReference type="SAM" id="MobiDB-lite"/>
    </source>
</evidence>
<dbReference type="GO" id="GO:0004089">
    <property type="term" value="F:carbonate dehydratase activity"/>
    <property type="evidence" value="ECO:0007669"/>
    <property type="project" value="UniProtKB-UniRule"/>
</dbReference>
<feature type="domain" description="Alpha-carbonic anhydrase" evidence="11">
    <location>
        <begin position="172"/>
        <end position="427"/>
    </location>
</feature>
<evidence type="ECO:0000313" key="12">
    <source>
        <dbReference type="EMBL" id="CAH0103072.1"/>
    </source>
</evidence>
<evidence type="ECO:0000259" key="11">
    <source>
        <dbReference type="PROSITE" id="PS51144"/>
    </source>
</evidence>
<dbReference type="InterPro" id="IPR023561">
    <property type="entry name" value="Carbonic_anhydrase_a-class"/>
</dbReference>
<feature type="chain" id="PRO_5035338525" description="Carbonic anhydrase" evidence="9">
    <location>
        <begin position="27"/>
        <end position="466"/>
    </location>
</feature>
<evidence type="ECO:0000256" key="4">
    <source>
        <dbReference type="ARBA" id="ARBA00022723"/>
    </source>
</evidence>
<comment type="function">
    <text evidence="1 9">Reversible hydration of carbon dioxide.</text>
</comment>
<name>A0A8J2WG20_9CRUS</name>
<dbReference type="OrthoDB" id="429145at2759"/>
<dbReference type="PROSITE" id="PS00162">
    <property type="entry name" value="ALPHA_CA_1"/>
    <property type="match status" value="1"/>
</dbReference>
<evidence type="ECO:0000256" key="7">
    <source>
        <dbReference type="ARBA" id="ARBA00023239"/>
    </source>
</evidence>
<comment type="caution">
    <text evidence="12">The sequence shown here is derived from an EMBL/GenBank/DDBJ whole genome shotgun (WGS) entry which is preliminary data.</text>
</comment>
<dbReference type="GO" id="GO:0005886">
    <property type="term" value="C:plasma membrane"/>
    <property type="evidence" value="ECO:0007669"/>
    <property type="project" value="TreeGrafter"/>
</dbReference>
<keyword evidence="13" id="KW-1185">Reference proteome</keyword>
<keyword evidence="5 9" id="KW-0862">Zinc</keyword>
<dbReference type="Proteomes" id="UP000789390">
    <property type="component" value="Unassembled WGS sequence"/>
</dbReference>
<feature type="region of interest" description="Disordered" evidence="10">
    <location>
        <begin position="76"/>
        <end position="112"/>
    </location>
</feature>
<evidence type="ECO:0000256" key="9">
    <source>
        <dbReference type="RuleBase" id="RU367011"/>
    </source>
</evidence>
<dbReference type="CDD" id="cd00326">
    <property type="entry name" value="alpha_CA"/>
    <property type="match status" value="1"/>
</dbReference>
<dbReference type="InterPro" id="IPR036398">
    <property type="entry name" value="CA_dom_sf"/>
</dbReference>
<dbReference type="Pfam" id="PF00194">
    <property type="entry name" value="Carb_anhydrase"/>
    <property type="match status" value="1"/>
</dbReference>
<reference evidence="12" key="1">
    <citation type="submission" date="2021-11" db="EMBL/GenBank/DDBJ databases">
        <authorList>
            <person name="Schell T."/>
        </authorList>
    </citation>
    <scope>NUCLEOTIDE SEQUENCE</scope>
    <source>
        <strain evidence="12">M5</strain>
    </source>
</reference>
<dbReference type="SMART" id="SM01057">
    <property type="entry name" value="Carb_anhydrase"/>
    <property type="match status" value="1"/>
</dbReference>
<keyword evidence="7 9" id="KW-0456">Lyase</keyword>
<proteinExistence type="inferred from homology"/>
<comment type="similarity">
    <text evidence="2 9">Belongs to the alpha-carbonic anhydrase family.</text>
</comment>
<evidence type="ECO:0000256" key="6">
    <source>
        <dbReference type="ARBA" id="ARBA00023180"/>
    </source>
</evidence>
<keyword evidence="4 9" id="KW-0479">Metal-binding</keyword>
<dbReference type="SUPFAM" id="SSF51069">
    <property type="entry name" value="Carbonic anhydrase"/>
    <property type="match status" value="1"/>
</dbReference>
<dbReference type="EMBL" id="CAKKLH010000101">
    <property type="protein sequence ID" value="CAH0103072.1"/>
    <property type="molecule type" value="Genomic_DNA"/>
</dbReference>
<evidence type="ECO:0000256" key="8">
    <source>
        <dbReference type="ARBA" id="ARBA00048348"/>
    </source>
</evidence>
<dbReference type="GO" id="GO:0008270">
    <property type="term" value="F:zinc ion binding"/>
    <property type="evidence" value="ECO:0007669"/>
    <property type="project" value="UniProtKB-UniRule"/>
</dbReference>
<evidence type="ECO:0000313" key="13">
    <source>
        <dbReference type="Proteomes" id="UP000789390"/>
    </source>
</evidence>
<organism evidence="12 13">
    <name type="scientific">Daphnia galeata</name>
    <dbReference type="NCBI Taxonomy" id="27404"/>
    <lineage>
        <taxon>Eukaryota</taxon>
        <taxon>Metazoa</taxon>
        <taxon>Ecdysozoa</taxon>
        <taxon>Arthropoda</taxon>
        <taxon>Crustacea</taxon>
        <taxon>Branchiopoda</taxon>
        <taxon>Diplostraca</taxon>
        <taxon>Cladocera</taxon>
        <taxon>Anomopoda</taxon>
        <taxon>Daphniidae</taxon>
        <taxon>Daphnia</taxon>
    </lineage>
</organism>
<gene>
    <name evidence="12" type="ORF">DGAL_LOCUS5606</name>
</gene>
<feature type="compositionally biased region" description="Polar residues" evidence="10">
    <location>
        <begin position="76"/>
        <end position="92"/>
    </location>
</feature>
<dbReference type="InterPro" id="IPR001148">
    <property type="entry name" value="CA_dom"/>
</dbReference>
<keyword evidence="6" id="KW-0325">Glycoprotein</keyword>
<accession>A0A8J2WG20</accession>
<sequence length="466" mass="51359">MVTFSMRRPNMILVIVFIPLLTLTNGYPIIGQPFVAPQWNPSPATENPSPIQEIIPTLSTAVPEIPQLETTKVYTESTTNKLESTSVASTTQSDAVDTVHHHSSSSSTKSYEDVSELLTQTTVVSSTVAQTSSPLDISTTSLPVTKAEAKKLVDDSAFEHFSMKPKIQKAKPSWTHKNSVGWHSNFPTCGGSQQSPIDIQPKSAVLTAYPKFTFHNYGNSINMELINNGHSAVFNLPADYPNEKLPHITGGGLDDTFVFVQFHLHWGGDSSKGSEHLIKSKGYPGELHMVHYNTKYGSFAEASQHSDGVAVLGIFLKVGPSDSKSFQPLVEQLGEISKDGDETVLREPVSLNDILPGRTSSFYRYSGSLTTPNCQQIVIWTIFDNPIEISEQQLDKFRYLLGDDGTNMVNNFRPTLPVNGRTVFYRSFTGCEISRSWPITSSPFSEAYKWSKCLMGFAYKSIAPSL</sequence>
<evidence type="ECO:0000256" key="3">
    <source>
        <dbReference type="ARBA" id="ARBA00012925"/>
    </source>
</evidence>
<dbReference type="PANTHER" id="PTHR18952">
    <property type="entry name" value="CARBONIC ANHYDRASE"/>
    <property type="match status" value="1"/>
</dbReference>
<comment type="cofactor">
    <cofactor evidence="9">
        <name>Zn(2+)</name>
        <dbReference type="ChEBI" id="CHEBI:29105"/>
    </cofactor>
</comment>
<dbReference type="Gene3D" id="3.10.200.10">
    <property type="entry name" value="Alpha carbonic anhydrase"/>
    <property type="match status" value="1"/>
</dbReference>
<dbReference type="AlphaFoldDB" id="A0A8J2WG20"/>
<dbReference type="PROSITE" id="PS51144">
    <property type="entry name" value="ALPHA_CA_2"/>
    <property type="match status" value="1"/>
</dbReference>
<dbReference type="InterPro" id="IPR018338">
    <property type="entry name" value="Carbonic_anhydrase_a-class_CS"/>
</dbReference>
<evidence type="ECO:0000256" key="1">
    <source>
        <dbReference type="ARBA" id="ARBA00002904"/>
    </source>
</evidence>
<evidence type="ECO:0000256" key="5">
    <source>
        <dbReference type="ARBA" id="ARBA00022833"/>
    </source>
</evidence>
<dbReference type="EC" id="4.2.1.1" evidence="3 9"/>
<evidence type="ECO:0000256" key="2">
    <source>
        <dbReference type="ARBA" id="ARBA00010718"/>
    </source>
</evidence>
<protein>
    <recommendedName>
        <fullName evidence="3 9">Carbonic anhydrase</fullName>
        <ecNumber evidence="3 9">4.2.1.1</ecNumber>
    </recommendedName>
</protein>
<dbReference type="PANTHER" id="PTHR18952:SF265">
    <property type="entry name" value="CARBONIC ANHYDRASE"/>
    <property type="match status" value="1"/>
</dbReference>